<dbReference type="CDD" id="cd01392">
    <property type="entry name" value="HTH_LacI"/>
    <property type="match status" value="1"/>
</dbReference>
<dbReference type="InterPro" id="IPR000843">
    <property type="entry name" value="HTH_LacI"/>
</dbReference>
<feature type="region of interest" description="Disordered" evidence="5">
    <location>
        <begin position="229"/>
        <end position="272"/>
    </location>
</feature>
<keyword evidence="1" id="KW-0678">Repressor</keyword>
<evidence type="ECO:0000259" key="6">
    <source>
        <dbReference type="PROSITE" id="PS50932"/>
    </source>
</evidence>
<dbReference type="EMBL" id="BONG01000028">
    <property type="protein sequence ID" value="GIF91050.1"/>
    <property type="molecule type" value="Genomic_DNA"/>
</dbReference>
<dbReference type="InterPro" id="IPR028082">
    <property type="entry name" value="Peripla_BP_I"/>
</dbReference>
<dbReference type="GO" id="GO:0000976">
    <property type="term" value="F:transcription cis-regulatory region binding"/>
    <property type="evidence" value="ECO:0007669"/>
    <property type="project" value="TreeGrafter"/>
</dbReference>
<evidence type="ECO:0000256" key="1">
    <source>
        <dbReference type="ARBA" id="ARBA00022491"/>
    </source>
</evidence>
<dbReference type="Pfam" id="PF13377">
    <property type="entry name" value="Peripla_BP_3"/>
    <property type="match status" value="1"/>
</dbReference>
<keyword evidence="2" id="KW-0805">Transcription regulation</keyword>
<dbReference type="GO" id="GO:0003700">
    <property type="term" value="F:DNA-binding transcription factor activity"/>
    <property type="evidence" value="ECO:0007669"/>
    <property type="project" value="TreeGrafter"/>
</dbReference>
<keyword evidence="9" id="KW-1185">Reference proteome</keyword>
<reference evidence="8 9" key="1">
    <citation type="submission" date="2021-01" db="EMBL/GenBank/DDBJ databases">
        <title>Whole genome shotgun sequence of Catellatospora chokoriensis NBRC 107358.</title>
        <authorList>
            <person name="Komaki H."/>
            <person name="Tamura T."/>
        </authorList>
    </citation>
    <scope>NUCLEOTIDE SEQUENCE [LARGE SCALE GENOMIC DNA]</scope>
    <source>
        <strain evidence="8 9">NBRC 107358</strain>
    </source>
</reference>
<keyword evidence="3" id="KW-0238">DNA-binding</keyword>
<dbReference type="PROSITE" id="PS50943">
    <property type="entry name" value="HTH_CROC1"/>
    <property type="match status" value="1"/>
</dbReference>
<keyword evidence="4" id="KW-0804">Transcription</keyword>
<name>A0A8J3K5H1_9ACTN</name>
<organism evidence="8 9">
    <name type="scientific">Catellatospora chokoriensis</name>
    <dbReference type="NCBI Taxonomy" id="310353"/>
    <lineage>
        <taxon>Bacteria</taxon>
        <taxon>Bacillati</taxon>
        <taxon>Actinomycetota</taxon>
        <taxon>Actinomycetes</taxon>
        <taxon>Micromonosporales</taxon>
        <taxon>Micromonosporaceae</taxon>
        <taxon>Catellatospora</taxon>
    </lineage>
</organism>
<dbReference type="Pfam" id="PF00356">
    <property type="entry name" value="LacI"/>
    <property type="match status" value="1"/>
</dbReference>
<sequence length="383" mass="40139">MTGARRRVTQQDIARMTGVSQATVSLVLNGRSDADVKLSAETREKVLRAIAETGYVADPIARRLAARHNRIIGVFTYEPVFPSANSDFYHPFLVGIEQQAEVLGCDLLLMTSTPVVDGRRRIFHGDNRLRLADGSILLGRTIDRADLARLLAEEIPFVSIGRRDDAGGPVPYVGADYAAATAEIVRRAVDLGHDRLAYLGLGAGPESWADRGRGFRDAVASAGVFGGHFPTPVSGGPGGGTPAPGEQAAADSQRHDARPARGPGRGALSEQAATAARDTAAVLDAALAAGITAVIAEEHADGVALFELARARGVALSVATLGEPTRAALPTAVEFTSLRIPRQAMGAQAVEVLTALIEGTPGARQRLLPCEVVPGETLTERGN</sequence>
<evidence type="ECO:0000313" key="9">
    <source>
        <dbReference type="Proteomes" id="UP000619293"/>
    </source>
</evidence>
<dbReference type="CDD" id="cd06267">
    <property type="entry name" value="PBP1_LacI_sugar_binding-like"/>
    <property type="match status" value="1"/>
</dbReference>
<dbReference type="SUPFAM" id="SSF53822">
    <property type="entry name" value="Periplasmic binding protein-like I"/>
    <property type="match status" value="1"/>
</dbReference>
<evidence type="ECO:0000256" key="2">
    <source>
        <dbReference type="ARBA" id="ARBA00023015"/>
    </source>
</evidence>
<dbReference type="Proteomes" id="UP000619293">
    <property type="component" value="Unassembled WGS sequence"/>
</dbReference>
<evidence type="ECO:0000313" key="8">
    <source>
        <dbReference type="EMBL" id="GIF91050.1"/>
    </source>
</evidence>
<dbReference type="RefSeq" id="WP_203736351.1">
    <property type="nucleotide sequence ID" value="NZ_JAAOTI010000001.1"/>
</dbReference>
<dbReference type="Gene3D" id="3.40.50.2300">
    <property type="match status" value="3"/>
</dbReference>
<dbReference type="PROSITE" id="PS50932">
    <property type="entry name" value="HTH_LACI_2"/>
    <property type="match status" value="1"/>
</dbReference>
<gene>
    <name evidence="8" type="ORF">Cch02nite_44940</name>
</gene>
<evidence type="ECO:0000259" key="7">
    <source>
        <dbReference type="PROSITE" id="PS50943"/>
    </source>
</evidence>
<accession>A0A8J3K5H1</accession>
<evidence type="ECO:0000256" key="3">
    <source>
        <dbReference type="ARBA" id="ARBA00023125"/>
    </source>
</evidence>
<feature type="domain" description="HTH lacI-type" evidence="6">
    <location>
        <begin position="8"/>
        <end position="66"/>
    </location>
</feature>
<dbReference type="AlphaFoldDB" id="A0A8J3K5H1"/>
<dbReference type="PANTHER" id="PTHR30146">
    <property type="entry name" value="LACI-RELATED TRANSCRIPTIONAL REPRESSOR"/>
    <property type="match status" value="1"/>
</dbReference>
<proteinExistence type="predicted"/>
<protein>
    <submittedName>
        <fullName evidence="8">LacI family transcriptional regulator</fullName>
    </submittedName>
</protein>
<dbReference type="InterPro" id="IPR010982">
    <property type="entry name" value="Lambda_DNA-bd_dom_sf"/>
</dbReference>
<dbReference type="Gene3D" id="1.10.260.40">
    <property type="entry name" value="lambda repressor-like DNA-binding domains"/>
    <property type="match status" value="1"/>
</dbReference>
<dbReference type="InterPro" id="IPR046335">
    <property type="entry name" value="LacI/GalR-like_sensor"/>
</dbReference>
<comment type="caution">
    <text evidence="8">The sequence shown here is derived from an EMBL/GenBank/DDBJ whole genome shotgun (WGS) entry which is preliminary data.</text>
</comment>
<dbReference type="InterPro" id="IPR001387">
    <property type="entry name" value="Cro/C1-type_HTH"/>
</dbReference>
<evidence type="ECO:0000256" key="5">
    <source>
        <dbReference type="SAM" id="MobiDB-lite"/>
    </source>
</evidence>
<dbReference type="PANTHER" id="PTHR30146:SF148">
    <property type="entry name" value="HTH-TYPE TRANSCRIPTIONAL REPRESSOR PURR-RELATED"/>
    <property type="match status" value="1"/>
</dbReference>
<dbReference type="SMART" id="SM00354">
    <property type="entry name" value="HTH_LACI"/>
    <property type="match status" value="1"/>
</dbReference>
<evidence type="ECO:0000256" key="4">
    <source>
        <dbReference type="ARBA" id="ARBA00023163"/>
    </source>
</evidence>
<feature type="domain" description="HTH cro/C1-type" evidence="7">
    <location>
        <begin position="5"/>
        <end position="38"/>
    </location>
</feature>
<dbReference type="SUPFAM" id="SSF47413">
    <property type="entry name" value="lambda repressor-like DNA-binding domains"/>
    <property type="match status" value="1"/>
</dbReference>